<reference evidence="2 3" key="1">
    <citation type="submission" date="2020-08" db="EMBL/GenBank/DDBJ databases">
        <title>Sequencing the genomes of 1000 actinobacteria strains.</title>
        <authorList>
            <person name="Klenk H.-P."/>
        </authorList>
    </citation>
    <scope>NUCLEOTIDE SEQUENCE [LARGE SCALE GENOMIC DNA]</scope>
    <source>
        <strain evidence="2 3">DSM 43150</strain>
    </source>
</reference>
<evidence type="ECO:0000313" key="3">
    <source>
        <dbReference type="Proteomes" id="UP000590511"/>
    </source>
</evidence>
<evidence type="ECO:0000256" key="1">
    <source>
        <dbReference type="SAM" id="MobiDB-lite"/>
    </source>
</evidence>
<feature type="compositionally biased region" description="Polar residues" evidence="1">
    <location>
        <begin position="250"/>
        <end position="259"/>
    </location>
</feature>
<proteinExistence type="predicted"/>
<comment type="caution">
    <text evidence="2">The sequence shown here is derived from an EMBL/GenBank/DDBJ whole genome shotgun (WGS) entry which is preliminary data.</text>
</comment>
<feature type="compositionally biased region" description="Polar residues" evidence="1">
    <location>
        <begin position="277"/>
        <end position="288"/>
    </location>
</feature>
<sequence>MNQPHDYRAEPRLERSKNTSPPGRTAGRLANQVPELPECAEGVGTPESRAQQIRTPGQRADIATADGPSADELVDQLIAPAERNGRRLGRNRPPATPGPPLNPSTIKLGQSCPPAVKPANHNRAPGGGRQPQPRAWWRSPTATARLVEVANRDRTPGGGRQPRPHAGWRSPTATARRVEVADHGGPRTDVAWPRQPRSAGRADPAIGQRDRESAFGSLSELVEEATRNGQLEPFRPSPSCRYIADAKSGPNCSRSSTTGDRVRLEGRIRSTFPLPHGNSSPPKQTASESIRSRRPPGSLSRPGAPTVWGALGGPAKRLELFAGAGFSDPILAADTGFNLVVGAVKGLRRSSGGGRCEGLTPEFWWWAL</sequence>
<accession>A0A7W7HFS5</accession>
<organism evidence="2 3">
    <name type="scientific">Actinoplanes lobatus</name>
    <dbReference type="NCBI Taxonomy" id="113568"/>
    <lineage>
        <taxon>Bacteria</taxon>
        <taxon>Bacillati</taxon>
        <taxon>Actinomycetota</taxon>
        <taxon>Actinomycetes</taxon>
        <taxon>Micromonosporales</taxon>
        <taxon>Micromonosporaceae</taxon>
        <taxon>Actinoplanes</taxon>
    </lineage>
</organism>
<dbReference type="AlphaFoldDB" id="A0A7W7HFS5"/>
<gene>
    <name evidence="2" type="ORF">BJ964_003919</name>
</gene>
<dbReference type="Proteomes" id="UP000590511">
    <property type="component" value="Unassembled WGS sequence"/>
</dbReference>
<feature type="compositionally biased region" description="Low complexity" evidence="1">
    <location>
        <begin position="295"/>
        <end position="305"/>
    </location>
</feature>
<dbReference type="EMBL" id="JACHNC010000001">
    <property type="protein sequence ID" value="MBB4749758.1"/>
    <property type="molecule type" value="Genomic_DNA"/>
</dbReference>
<feature type="region of interest" description="Disordered" evidence="1">
    <location>
        <begin position="1"/>
        <end position="213"/>
    </location>
</feature>
<name>A0A7W7HFS5_9ACTN</name>
<feature type="compositionally biased region" description="Basic and acidic residues" evidence="1">
    <location>
        <begin position="1"/>
        <end position="17"/>
    </location>
</feature>
<feature type="region of interest" description="Disordered" evidence="1">
    <location>
        <begin position="245"/>
        <end position="305"/>
    </location>
</feature>
<protein>
    <submittedName>
        <fullName evidence="2">Uncharacterized protein</fullName>
    </submittedName>
</protein>
<feature type="compositionally biased region" description="Basic and acidic residues" evidence="1">
    <location>
        <begin position="176"/>
        <end position="186"/>
    </location>
</feature>
<evidence type="ECO:0000313" key="2">
    <source>
        <dbReference type="EMBL" id="MBB4749758.1"/>
    </source>
</evidence>